<dbReference type="GO" id="GO:0003743">
    <property type="term" value="F:translation initiation factor activity"/>
    <property type="evidence" value="ECO:0007669"/>
    <property type="project" value="UniProtKB-KW"/>
</dbReference>
<keyword evidence="2" id="KW-1185">Reference proteome</keyword>
<proteinExistence type="predicted"/>
<accession>A0A8U0SL05</accession>
<dbReference type="AlphaFoldDB" id="A0A8U0SL05"/>
<evidence type="ECO:0000313" key="3">
    <source>
        <dbReference type="RefSeq" id="XP_044944086.1"/>
    </source>
</evidence>
<feature type="region of interest" description="Disordered" evidence="1">
    <location>
        <begin position="1"/>
        <end position="166"/>
    </location>
</feature>
<protein>
    <submittedName>
        <fullName evidence="3">Translation initiation factor IF-2</fullName>
    </submittedName>
</protein>
<keyword evidence="3" id="KW-0648">Protein biosynthesis</keyword>
<dbReference type="GeneID" id="106006554"/>
<reference evidence="3" key="1">
    <citation type="submission" date="2025-08" db="UniProtKB">
        <authorList>
            <consortium name="RefSeq"/>
        </authorList>
    </citation>
    <scope>IDENTIFICATION</scope>
    <source>
        <tissue evidence="3">Brain</tissue>
    </source>
</reference>
<feature type="compositionally biased region" description="Basic residues" evidence="1">
    <location>
        <begin position="90"/>
        <end position="100"/>
    </location>
</feature>
<evidence type="ECO:0000313" key="2">
    <source>
        <dbReference type="Proteomes" id="UP000000715"/>
    </source>
</evidence>
<name>A0A8U0SL05_MUSPF</name>
<feature type="compositionally biased region" description="Basic and acidic residues" evidence="1">
    <location>
        <begin position="65"/>
        <end position="77"/>
    </location>
</feature>
<feature type="compositionally biased region" description="Low complexity" evidence="1">
    <location>
        <begin position="16"/>
        <end position="26"/>
    </location>
</feature>
<dbReference type="RefSeq" id="XP_044944086.1">
    <property type="nucleotide sequence ID" value="XM_045088151.1"/>
</dbReference>
<organism evidence="2 3">
    <name type="scientific">Mustela putorius furo</name>
    <name type="common">European domestic ferret</name>
    <name type="synonym">Mustela furo</name>
    <dbReference type="NCBI Taxonomy" id="9669"/>
    <lineage>
        <taxon>Eukaryota</taxon>
        <taxon>Metazoa</taxon>
        <taxon>Chordata</taxon>
        <taxon>Craniata</taxon>
        <taxon>Vertebrata</taxon>
        <taxon>Euteleostomi</taxon>
        <taxon>Mammalia</taxon>
        <taxon>Eutheria</taxon>
        <taxon>Laurasiatheria</taxon>
        <taxon>Carnivora</taxon>
        <taxon>Caniformia</taxon>
        <taxon>Musteloidea</taxon>
        <taxon>Mustelidae</taxon>
        <taxon>Mustelinae</taxon>
        <taxon>Mustela</taxon>
    </lineage>
</organism>
<gene>
    <name evidence="3" type="primary">LOC106006554</name>
</gene>
<dbReference type="Proteomes" id="UP000000715">
    <property type="component" value="Unplaced"/>
</dbReference>
<evidence type="ECO:0000256" key="1">
    <source>
        <dbReference type="SAM" id="MobiDB-lite"/>
    </source>
</evidence>
<feature type="compositionally biased region" description="Basic and acidic residues" evidence="1">
    <location>
        <begin position="123"/>
        <end position="149"/>
    </location>
</feature>
<keyword evidence="3" id="KW-0396">Initiation factor</keyword>
<sequence length="226" mass="23788">MEKKPAGKPGPQQGSAAARVARAIEAGKGPPERRKGRTLPVLGAGCDYGAAREGPGRGSAAGSRPGEKRGAEGEGRGRLTGSQAPGQAGRARRGGSRRPRAVGQSRRWPRGAAAKTETAGTSPREEPQPERLAEEAKEGRGHRAGDPLTRKQLRPRRRALRDGQDPGLAEDRRLFCCRLRAAPGAVLPLPCAATVSCRRRPGGRVAAWDSGGRRWPLGFRGGPEVG</sequence>